<evidence type="ECO:0000259" key="2">
    <source>
        <dbReference type="PROSITE" id="PS50102"/>
    </source>
</evidence>
<reference evidence="3 4" key="1">
    <citation type="journal article" date="2018" name="New Phytol.">
        <title>Phylogenomics of Endogonaceae and evolution of mycorrhizas within Mucoromycota.</title>
        <authorList>
            <person name="Chang Y."/>
            <person name="Desiro A."/>
            <person name="Na H."/>
            <person name="Sandor L."/>
            <person name="Lipzen A."/>
            <person name="Clum A."/>
            <person name="Barry K."/>
            <person name="Grigoriev I.V."/>
            <person name="Martin F.M."/>
            <person name="Stajich J.E."/>
            <person name="Smith M.E."/>
            <person name="Bonito G."/>
            <person name="Spatafora J.W."/>
        </authorList>
    </citation>
    <scope>NUCLEOTIDE SEQUENCE [LARGE SCALE GENOMIC DNA]</scope>
    <source>
        <strain evidence="3 4">AD002</strain>
    </source>
</reference>
<feature type="domain" description="RRM" evidence="2">
    <location>
        <begin position="3"/>
        <end position="62"/>
    </location>
</feature>
<sequence>MPHKIYIGNVPERARPDDYKDYFGKCGMIVNIEPKNGFGFVVSVPHQCANPLVWPWIYIQGR</sequence>
<comment type="caution">
    <text evidence="3">The sequence shown here is derived from an EMBL/GenBank/DDBJ whole genome shotgun (WGS) entry which is preliminary data.</text>
</comment>
<evidence type="ECO:0000313" key="3">
    <source>
        <dbReference type="EMBL" id="RUS29534.1"/>
    </source>
</evidence>
<dbReference type="InterPro" id="IPR000504">
    <property type="entry name" value="RRM_dom"/>
</dbReference>
<proteinExistence type="predicted"/>
<protein>
    <recommendedName>
        <fullName evidence="2">RRM domain-containing protein</fullName>
    </recommendedName>
</protein>
<dbReference type="PROSITE" id="PS50102">
    <property type="entry name" value="RRM"/>
    <property type="match status" value="1"/>
</dbReference>
<keyword evidence="1" id="KW-0694">RNA-binding</keyword>
<dbReference type="Proteomes" id="UP000274822">
    <property type="component" value="Unassembled WGS sequence"/>
</dbReference>
<dbReference type="GO" id="GO:0003723">
    <property type="term" value="F:RNA binding"/>
    <property type="evidence" value="ECO:0007669"/>
    <property type="project" value="UniProtKB-UniRule"/>
</dbReference>
<gene>
    <name evidence="3" type="ORF">BC938DRAFT_480547</name>
</gene>
<dbReference type="Pfam" id="PF00076">
    <property type="entry name" value="RRM_1"/>
    <property type="match status" value="1"/>
</dbReference>
<dbReference type="EMBL" id="RBNJ01005065">
    <property type="protein sequence ID" value="RUS29534.1"/>
    <property type="molecule type" value="Genomic_DNA"/>
</dbReference>
<dbReference type="Gene3D" id="3.30.70.330">
    <property type="match status" value="1"/>
</dbReference>
<organism evidence="3 4">
    <name type="scientific">Jimgerdemannia flammicorona</name>
    <dbReference type="NCBI Taxonomy" id="994334"/>
    <lineage>
        <taxon>Eukaryota</taxon>
        <taxon>Fungi</taxon>
        <taxon>Fungi incertae sedis</taxon>
        <taxon>Mucoromycota</taxon>
        <taxon>Mucoromycotina</taxon>
        <taxon>Endogonomycetes</taxon>
        <taxon>Endogonales</taxon>
        <taxon>Endogonaceae</taxon>
        <taxon>Jimgerdemannia</taxon>
    </lineage>
</organism>
<dbReference type="InterPro" id="IPR012677">
    <property type="entry name" value="Nucleotide-bd_a/b_plait_sf"/>
</dbReference>
<dbReference type="SUPFAM" id="SSF54928">
    <property type="entry name" value="RNA-binding domain, RBD"/>
    <property type="match status" value="1"/>
</dbReference>
<evidence type="ECO:0000256" key="1">
    <source>
        <dbReference type="PROSITE-ProRule" id="PRU00176"/>
    </source>
</evidence>
<name>A0A433QIG6_9FUNG</name>
<keyword evidence="4" id="KW-1185">Reference proteome</keyword>
<dbReference type="InterPro" id="IPR035979">
    <property type="entry name" value="RBD_domain_sf"/>
</dbReference>
<dbReference type="AlphaFoldDB" id="A0A433QIG6"/>
<evidence type="ECO:0000313" key="4">
    <source>
        <dbReference type="Proteomes" id="UP000274822"/>
    </source>
</evidence>
<accession>A0A433QIG6</accession>